<proteinExistence type="predicted"/>
<dbReference type="AlphaFoldDB" id="A0A917S6L8"/>
<keyword evidence="5" id="KW-1185">Reference proteome</keyword>
<dbReference type="Proteomes" id="UP000654670">
    <property type="component" value="Unassembled WGS sequence"/>
</dbReference>
<dbReference type="SUPFAM" id="SSF54523">
    <property type="entry name" value="Pili subunits"/>
    <property type="match status" value="1"/>
</dbReference>
<evidence type="ECO:0000313" key="5">
    <source>
        <dbReference type="Proteomes" id="UP000654670"/>
    </source>
</evidence>
<evidence type="ECO:0000256" key="1">
    <source>
        <dbReference type="ARBA" id="ARBA00004241"/>
    </source>
</evidence>
<evidence type="ECO:0000313" key="4">
    <source>
        <dbReference type="EMBL" id="GGL61485.1"/>
    </source>
</evidence>
<dbReference type="GO" id="GO:0030420">
    <property type="term" value="P:establishment of competence for transformation"/>
    <property type="evidence" value="ECO:0007669"/>
    <property type="project" value="UniProtKB-KW"/>
</dbReference>
<dbReference type="EMBL" id="BMOK01000014">
    <property type="protein sequence ID" value="GGL61485.1"/>
    <property type="molecule type" value="Genomic_DNA"/>
</dbReference>
<comment type="caution">
    <text evidence="4">The sequence shown here is derived from an EMBL/GenBank/DDBJ whole genome shotgun (WGS) entry which is preliminary data.</text>
</comment>
<keyword evidence="2" id="KW-0178">Competence</keyword>
<name>A0A917S6L8_9BACL</name>
<reference evidence="4" key="2">
    <citation type="submission" date="2020-09" db="EMBL/GenBank/DDBJ databases">
        <authorList>
            <person name="Sun Q."/>
            <person name="Ohkuma M."/>
        </authorList>
    </citation>
    <scope>NUCLEOTIDE SEQUENCE</scope>
    <source>
        <strain evidence="4">JCM 15325</strain>
    </source>
</reference>
<comment type="subcellular location">
    <subcellularLocation>
        <location evidence="1">Cell surface</location>
    </subcellularLocation>
</comment>
<evidence type="ECO:0000256" key="2">
    <source>
        <dbReference type="ARBA" id="ARBA00023287"/>
    </source>
</evidence>
<accession>A0A917S6L8</accession>
<gene>
    <name evidence="4" type="ORF">GCM10007968_26860</name>
</gene>
<evidence type="ECO:0000256" key="3">
    <source>
        <dbReference type="SAM" id="Phobius"/>
    </source>
</evidence>
<dbReference type="InterPro" id="IPR012902">
    <property type="entry name" value="N_methyl_site"/>
</dbReference>
<dbReference type="PIRSF" id="PIRSF021292">
    <property type="entry name" value="Competence_ComGD"/>
    <property type="match status" value="1"/>
</dbReference>
<dbReference type="InterPro" id="IPR016785">
    <property type="entry name" value="ComGD"/>
</dbReference>
<dbReference type="InterPro" id="IPR045584">
    <property type="entry name" value="Pilin-like"/>
</dbReference>
<organism evidence="4 5">
    <name type="scientific">Sporolactobacillus putidus</name>
    <dbReference type="NCBI Taxonomy" id="492735"/>
    <lineage>
        <taxon>Bacteria</taxon>
        <taxon>Bacillati</taxon>
        <taxon>Bacillota</taxon>
        <taxon>Bacilli</taxon>
        <taxon>Bacillales</taxon>
        <taxon>Sporolactobacillaceae</taxon>
        <taxon>Sporolactobacillus</taxon>
    </lineage>
</organism>
<keyword evidence="3" id="KW-0472">Membrane</keyword>
<keyword evidence="3" id="KW-1133">Transmembrane helix</keyword>
<dbReference type="GO" id="GO:0009986">
    <property type="term" value="C:cell surface"/>
    <property type="evidence" value="ECO:0007669"/>
    <property type="project" value="UniProtKB-SubCell"/>
</dbReference>
<reference evidence="4" key="1">
    <citation type="journal article" date="2014" name="Int. J. Syst. Evol. Microbiol.">
        <title>Complete genome sequence of Corynebacterium casei LMG S-19264T (=DSM 44701T), isolated from a smear-ripened cheese.</title>
        <authorList>
            <consortium name="US DOE Joint Genome Institute (JGI-PGF)"/>
            <person name="Walter F."/>
            <person name="Albersmeier A."/>
            <person name="Kalinowski J."/>
            <person name="Ruckert C."/>
        </authorList>
    </citation>
    <scope>NUCLEOTIDE SEQUENCE</scope>
    <source>
        <strain evidence="4">JCM 15325</strain>
    </source>
</reference>
<dbReference type="RefSeq" id="WP_188804214.1">
    <property type="nucleotide sequence ID" value="NZ_BMOK01000014.1"/>
</dbReference>
<feature type="transmembrane region" description="Helical" evidence="3">
    <location>
        <begin position="12"/>
        <end position="36"/>
    </location>
</feature>
<sequence length="150" mass="17171">MRLNSPFRAENGFTVLELLIVVSIACIMAPISFLTFSRLSDAQSMRQFAEEVRETISEAQMEAITESTPITIIFNTDQHFFLVSKRNKTVKKAMDPRIKLYSNVNKSDILISRIGSFSKPGTYTFSMNTIRYNLVLLLGQGRFYIDKAKW</sequence>
<dbReference type="NCBIfam" id="TIGR02532">
    <property type="entry name" value="IV_pilin_GFxxxE"/>
    <property type="match status" value="1"/>
</dbReference>
<keyword evidence="3" id="KW-0812">Transmembrane</keyword>
<protein>
    <submittedName>
        <fullName evidence="4">Competence protein ComGD</fullName>
    </submittedName>
</protein>